<accession>A0A286U5W9</accession>
<evidence type="ECO:0000256" key="2">
    <source>
        <dbReference type="SAM" id="SignalP"/>
    </source>
</evidence>
<organism evidence="3 4">
    <name type="scientific">Pyrrhoderma noxium</name>
    <dbReference type="NCBI Taxonomy" id="2282107"/>
    <lineage>
        <taxon>Eukaryota</taxon>
        <taxon>Fungi</taxon>
        <taxon>Dikarya</taxon>
        <taxon>Basidiomycota</taxon>
        <taxon>Agaricomycotina</taxon>
        <taxon>Agaricomycetes</taxon>
        <taxon>Hymenochaetales</taxon>
        <taxon>Hymenochaetaceae</taxon>
        <taxon>Pyrrhoderma</taxon>
    </lineage>
</organism>
<dbReference type="OrthoDB" id="3030705at2759"/>
<feature type="transmembrane region" description="Helical" evidence="1">
    <location>
        <begin position="269"/>
        <end position="289"/>
    </location>
</feature>
<feature type="signal peptide" evidence="2">
    <location>
        <begin position="1"/>
        <end position="23"/>
    </location>
</feature>
<feature type="transmembrane region" description="Helical" evidence="1">
    <location>
        <begin position="189"/>
        <end position="212"/>
    </location>
</feature>
<feature type="transmembrane region" description="Helical" evidence="1">
    <location>
        <begin position="79"/>
        <end position="98"/>
    </location>
</feature>
<reference evidence="3 4" key="1">
    <citation type="journal article" date="2017" name="Mol. Ecol.">
        <title>Comparative and population genomic landscape of Phellinus noxius: A hypervariable fungus causing root rot in trees.</title>
        <authorList>
            <person name="Chung C.L."/>
            <person name="Lee T.J."/>
            <person name="Akiba M."/>
            <person name="Lee H.H."/>
            <person name="Kuo T.H."/>
            <person name="Liu D."/>
            <person name="Ke H.M."/>
            <person name="Yokoi T."/>
            <person name="Roa M.B."/>
            <person name="Lu M.J."/>
            <person name="Chang Y.Y."/>
            <person name="Ann P.J."/>
            <person name="Tsai J.N."/>
            <person name="Chen C.Y."/>
            <person name="Tzean S.S."/>
            <person name="Ota Y."/>
            <person name="Hattori T."/>
            <person name="Sahashi N."/>
            <person name="Liou R.F."/>
            <person name="Kikuchi T."/>
            <person name="Tsai I.J."/>
        </authorList>
    </citation>
    <scope>NUCLEOTIDE SEQUENCE [LARGE SCALE GENOMIC DNA]</scope>
    <source>
        <strain evidence="3 4">FFPRI411160</strain>
    </source>
</reference>
<evidence type="ECO:0000313" key="3">
    <source>
        <dbReference type="EMBL" id="PAV14960.1"/>
    </source>
</evidence>
<dbReference type="Proteomes" id="UP000217199">
    <property type="component" value="Unassembled WGS sequence"/>
</dbReference>
<keyword evidence="1" id="KW-0812">Transmembrane</keyword>
<feature type="transmembrane region" description="Helical" evidence="1">
    <location>
        <begin position="47"/>
        <end position="67"/>
    </location>
</feature>
<dbReference type="AlphaFoldDB" id="A0A286U5W9"/>
<evidence type="ECO:0000313" key="4">
    <source>
        <dbReference type="Proteomes" id="UP000217199"/>
    </source>
</evidence>
<sequence>MTTSSNFILSLSLLLLGSNLANAQYYSDDSGYEYGADARSTANLAFYSLFTIGFFLANFLGIISITVSQGHRLPFIIMYFANGCAFVQCAVVALQGLISFFSLWALPLLFLAFYLLISDRLTNANIVSGGSVPKHNVSVKVAIWGYFAFLMVMATAASAVFVDYMRFLFFPTDFTSAELFKKVDTSNNMMYSFNAFFIFTAVILGTLSVRAYTSIRRANLDDKIIKLLTFVALPVYTVFMLLTLIFTIVFSPSGIKIQDNILPYENASLANTILTQGFFLVVSVILTVLGMKPRNWLIHNGVTSFDPARNWRQPQEQLMQQQQQQMVAQQYNLAQLSSYEPEKRTF</sequence>
<name>A0A286U5W9_9AGAM</name>
<keyword evidence="2" id="KW-0732">Signal</keyword>
<keyword evidence="4" id="KW-1185">Reference proteome</keyword>
<gene>
    <name evidence="3" type="ORF">PNOK_0951300</name>
</gene>
<proteinExistence type="predicted"/>
<dbReference type="EMBL" id="NBII01000011">
    <property type="protein sequence ID" value="PAV14960.1"/>
    <property type="molecule type" value="Genomic_DNA"/>
</dbReference>
<keyword evidence="1" id="KW-1133">Transmembrane helix</keyword>
<evidence type="ECO:0000256" key="1">
    <source>
        <dbReference type="SAM" id="Phobius"/>
    </source>
</evidence>
<feature type="transmembrane region" description="Helical" evidence="1">
    <location>
        <begin position="104"/>
        <end position="122"/>
    </location>
</feature>
<comment type="caution">
    <text evidence="3">The sequence shown here is derived from an EMBL/GenBank/DDBJ whole genome shotgun (WGS) entry which is preliminary data.</text>
</comment>
<feature type="transmembrane region" description="Helical" evidence="1">
    <location>
        <begin position="224"/>
        <end position="249"/>
    </location>
</feature>
<feature type="transmembrane region" description="Helical" evidence="1">
    <location>
        <begin position="143"/>
        <end position="169"/>
    </location>
</feature>
<feature type="chain" id="PRO_5013662423" evidence="2">
    <location>
        <begin position="24"/>
        <end position="346"/>
    </location>
</feature>
<keyword evidence="1" id="KW-0472">Membrane</keyword>
<protein>
    <submittedName>
        <fullName evidence="3">Uncharacterized protein</fullName>
    </submittedName>
</protein>
<dbReference type="InParanoid" id="A0A286U5W9"/>